<protein>
    <recommendedName>
        <fullName evidence="5">PknH-like protein</fullName>
    </recommendedName>
</protein>
<dbReference type="GeneID" id="89531679"/>
<reference evidence="3 4" key="1">
    <citation type="submission" date="2019-03" db="EMBL/GenBank/DDBJ databases">
        <title>Root nodule microbial communities of legume samples collected from USA, Mexico and Botswana.</title>
        <authorList>
            <person name="Hirsch A."/>
        </authorList>
    </citation>
    <scope>NUCLEOTIDE SEQUENCE [LARGE SCALE GENOMIC DNA]</scope>
    <source>
        <strain evidence="3 4">55</strain>
    </source>
</reference>
<evidence type="ECO:0008006" key="5">
    <source>
        <dbReference type="Google" id="ProtNLM"/>
    </source>
</evidence>
<evidence type="ECO:0000256" key="1">
    <source>
        <dbReference type="SAM" id="MobiDB-lite"/>
    </source>
</evidence>
<evidence type="ECO:0000313" key="3">
    <source>
        <dbReference type="EMBL" id="TCW25059.1"/>
    </source>
</evidence>
<feature type="signal peptide" evidence="2">
    <location>
        <begin position="1"/>
        <end position="27"/>
    </location>
</feature>
<dbReference type="PROSITE" id="PS51257">
    <property type="entry name" value="PROKAR_LIPOPROTEIN"/>
    <property type="match status" value="1"/>
</dbReference>
<dbReference type="RefSeq" id="WP_131885404.1">
    <property type="nucleotide sequence ID" value="NZ_CP143053.1"/>
</dbReference>
<comment type="caution">
    <text evidence="3">The sequence shown here is derived from an EMBL/GenBank/DDBJ whole genome shotgun (WGS) entry which is preliminary data.</text>
</comment>
<name>A0A4R3ZWK2_9ACTN</name>
<dbReference type="AlphaFoldDB" id="A0A4R3ZWK2"/>
<evidence type="ECO:0000313" key="4">
    <source>
        <dbReference type="Proteomes" id="UP000295805"/>
    </source>
</evidence>
<feature type="region of interest" description="Disordered" evidence="1">
    <location>
        <begin position="30"/>
        <end position="60"/>
    </location>
</feature>
<feature type="compositionally biased region" description="Polar residues" evidence="1">
    <location>
        <begin position="30"/>
        <end position="50"/>
    </location>
</feature>
<evidence type="ECO:0000256" key="2">
    <source>
        <dbReference type="SAM" id="SignalP"/>
    </source>
</evidence>
<feature type="chain" id="PRO_5038928047" description="PknH-like protein" evidence="2">
    <location>
        <begin position="28"/>
        <end position="265"/>
    </location>
</feature>
<dbReference type="Proteomes" id="UP000295805">
    <property type="component" value="Unassembled WGS sequence"/>
</dbReference>
<proteinExistence type="predicted"/>
<organism evidence="3 4">
    <name type="scientific">Dietzia cinnamea</name>
    <dbReference type="NCBI Taxonomy" id="321318"/>
    <lineage>
        <taxon>Bacteria</taxon>
        <taxon>Bacillati</taxon>
        <taxon>Actinomycetota</taxon>
        <taxon>Actinomycetes</taxon>
        <taxon>Mycobacteriales</taxon>
        <taxon>Dietziaceae</taxon>
        <taxon>Dietzia</taxon>
    </lineage>
</organism>
<keyword evidence="2" id="KW-0732">Signal</keyword>
<dbReference type="EMBL" id="SMCX01000005">
    <property type="protein sequence ID" value="TCW25059.1"/>
    <property type="molecule type" value="Genomic_DNA"/>
</dbReference>
<gene>
    <name evidence="3" type="ORF">EDD19_105117</name>
</gene>
<accession>A0A4R3ZWK2</accession>
<sequence length="265" mass="28019">MRLRTRTRTPRRVATAGLALVTAAALTACSSDDSGTEAEQSGDTSTSAPASPTVDDSAPQAPVEELVLAEGEAPGGGVVQVLDRPMLQEAVDKLVADQQRQLMDDPACDKVSRLETVSNHATTDGVTAAVRYKQSETDETEHRFGIGMVSGRLDDFMDRSLYEACDTARSTSNPDVELVMSVQDAPEIPGAEGFRVTSDFITTQPDGTKTLSRAIAIHGYARDTTVSVEYAARGDDPAADPVLPTAAGALDAIYTAQMEKLVNAE</sequence>